<evidence type="ECO:0000313" key="1">
    <source>
        <dbReference type="EMBL" id="KAK9164769.1"/>
    </source>
</evidence>
<name>A0AAP0Q3N8_9MAGN</name>
<dbReference type="Proteomes" id="UP001420932">
    <property type="component" value="Unassembled WGS sequence"/>
</dbReference>
<protein>
    <submittedName>
        <fullName evidence="1">Uncharacterized protein</fullName>
    </submittedName>
</protein>
<comment type="caution">
    <text evidence="1">The sequence shown here is derived from an EMBL/GenBank/DDBJ whole genome shotgun (WGS) entry which is preliminary data.</text>
</comment>
<dbReference type="EMBL" id="JBBNAF010000002">
    <property type="protein sequence ID" value="KAK9164769.1"/>
    <property type="molecule type" value="Genomic_DNA"/>
</dbReference>
<proteinExistence type="predicted"/>
<accession>A0AAP0Q3N8</accession>
<reference evidence="1 2" key="1">
    <citation type="submission" date="2024-01" db="EMBL/GenBank/DDBJ databases">
        <title>Genome assemblies of Stephania.</title>
        <authorList>
            <person name="Yang L."/>
        </authorList>
    </citation>
    <scope>NUCLEOTIDE SEQUENCE [LARGE SCALE GENOMIC DNA]</scope>
    <source>
        <strain evidence="1">YNDBR</strain>
        <tissue evidence="1">Leaf</tissue>
    </source>
</reference>
<organism evidence="1 2">
    <name type="scientific">Stephania yunnanensis</name>
    <dbReference type="NCBI Taxonomy" id="152371"/>
    <lineage>
        <taxon>Eukaryota</taxon>
        <taxon>Viridiplantae</taxon>
        <taxon>Streptophyta</taxon>
        <taxon>Embryophyta</taxon>
        <taxon>Tracheophyta</taxon>
        <taxon>Spermatophyta</taxon>
        <taxon>Magnoliopsida</taxon>
        <taxon>Ranunculales</taxon>
        <taxon>Menispermaceae</taxon>
        <taxon>Menispermoideae</taxon>
        <taxon>Cissampelideae</taxon>
        <taxon>Stephania</taxon>
    </lineage>
</organism>
<keyword evidence="2" id="KW-1185">Reference proteome</keyword>
<gene>
    <name evidence="1" type="ORF">Syun_005671</name>
</gene>
<sequence length="124" mass="13371">MSLGVSSFYYTGHYVVASHEFCFRTFPITFGYALLGVVSPYVGQQYFQIYGASGTVGSAIYPFGQMRQAHPGTHAYTAVHGYAMPGHHILQAGGPNVNEVTASPIPTLQATYPAGYLVFPWSLG</sequence>
<evidence type="ECO:0000313" key="2">
    <source>
        <dbReference type="Proteomes" id="UP001420932"/>
    </source>
</evidence>
<dbReference type="AlphaFoldDB" id="A0AAP0Q3N8"/>